<keyword evidence="4" id="KW-1185">Reference proteome</keyword>
<organism evidence="3 4">
    <name type="scientific">Buddleja alternifolia</name>
    <dbReference type="NCBI Taxonomy" id="168488"/>
    <lineage>
        <taxon>Eukaryota</taxon>
        <taxon>Viridiplantae</taxon>
        <taxon>Streptophyta</taxon>
        <taxon>Embryophyta</taxon>
        <taxon>Tracheophyta</taxon>
        <taxon>Spermatophyta</taxon>
        <taxon>Magnoliopsida</taxon>
        <taxon>eudicotyledons</taxon>
        <taxon>Gunneridae</taxon>
        <taxon>Pentapetalae</taxon>
        <taxon>asterids</taxon>
        <taxon>lamiids</taxon>
        <taxon>Lamiales</taxon>
        <taxon>Scrophulariaceae</taxon>
        <taxon>Buddlejeae</taxon>
        <taxon>Buddleja</taxon>
    </lineage>
</organism>
<proteinExistence type="predicted"/>
<evidence type="ECO:0000313" key="4">
    <source>
        <dbReference type="Proteomes" id="UP000826271"/>
    </source>
</evidence>
<dbReference type="PANTHER" id="PTHR33223">
    <property type="entry name" value="CCHC-TYPE DOMAIN-CONTAINING PROTEIN"/>
    <property type="match status" value="1"/>
</dbReference>
<feature type="domain" description="Retrotransposon gag" evidence="2">
    <location>
        <begin position="791"/>
        <end position="882"/>
    </location>
</feature>
<feature type="compositionally biased region" description="Basic and acidic residues" evidence="1">
    <location>
        <begin position="400"/>
        <end position="410"/>
    </location>
</feature>
<evidence type="ECO:0000256" key="1">
    <source>
        <dbReference type="SAM" id="MobiDB-lite"/>
    </source>
</evidence>
<dbReference type="PANTHER" id="PTHR33223:SF8">
    <property type="entry name" value="OS04G0172440 PROTEIN"/>
    <property type="match status" value="1"/>
</dbReference>
<dbReference type="CDD" id="cd00303">
    <property type="entry name" value="retropepsin_like"/>
    <property type="match status" value="1"/>
</dbReference>
<evidence type="ECO:0000313" key="3">
    <source>
        <dbReference type="EMBL" id="KAG8383618.1"/>
    </source>
</evidence>
<feature type="compositionally biased region" description="Polar residues" evidence="1">
    <location>
        <begin position="638"/>
        <end position="652"/>
    </location>
</feature>
<feature type="region of interest" description="Disordered" evidence="1">
    <location>
        <begin position="933"/>
        <end position="957"/>
    </location>
</feature>
<feature type="compositionally biased region" description="Polar residues" evidence="1">
    <location>
        <begin position="558"/>
        <end position="567"/>
    </location>
</feature>
<feature type="compositionally biased region" description="Basic and acidic residues" evidence="1">
    <location>
        <begin position="572"/>
        <end position="582"/>
    </location>
</feature>
<name>A0AAV6XWS9_9LAMI</name>
<feature type="compositionally biased region" description="Low complexity" evidence="1">
    <location>
        <begin position="583"/>
        <end position="598"/>
    </location>
</feature>
<reference evidence="3" key="1">
    <citation type="submission" date="2019-10" db="EMBL/GenBank/DDBJ databases">
        <authorList>
            <person name="Zhang R."/>
            <person name="Pan Y."/>
            <person name="Wang J."/>
            <person name="Ma R."/>
            <person name="Yu S."/>
        </authorList>
    </citation>
    <scope>NUCLEOTIDE SEQUENCE</scope>
    <source>
        <strain evidence="3">LA-IB0</strain>
        <tissue evidence="3">Leaf</tissue>
    </source>
</reference>
<gene>
    <name evidence="3" type="ORF">BUALT_Bualt04G0032800</name>
</gene>
<protein>
    <recommendedName>
        <fullName evidence="2">Retrotransposon gag domain-containing protein</fullName>
    </recommendedName>
</protein>
<dbReference type="EMBL" id="WHWC01000004">
    <property type="protein sequence ID" value="KAG8383618.1"/>
    <property type="molecule type" value="Genomic_DNA"/>
</dbReference>
<accession>A0AAV6XWS9</accession>
<dbReference type="Proteomes" id="UP000826271">
    <property type="component" value="Unassembled WGS sequence"/>
</dbReference>
<dbReference type="Gene3D" id="2.40.70.10">
    <property type="entry name" value="Acid Proteases"/>
    <property type="match status" value="1"/>
</dbReference>
<comment type="caution">
    <text evidence="3">The sequence shown here is derived from an EMBL/GenBank/DDBJ whole genome shotgun (WGS) entry which is preliminary data.</text>
</comment>
<sequence>MPHQNPSRNYTTAKNDAAYEPEWLSLDATAQDSMAQISEIEDQDSDDRKVGVPLLNLGIPNPITILSQFTVIQLHVVSGLFEDSVKLTSLTELTLVRTEIVVVKPNFVLVIHRQESIAKTWKDALLTPPVSCNTIHVAEPKQVWVKKSTSPKFQGPNIVETSPRPRGMKNVALNTNGFNKKEKWVMSQELPYPFSVVNRPWALKDQHGNEKMSPLWGGAQFSSAFEPGVQSPKSKYAYRGKGTPTLGHKETIVVRPNSYGLTTKEGSQTNMRRVKRYPQQNGLQKNPRHDLAPKPVGHRRSQVYLSRGEMNSQHREFHIPPRKAMNPQPLGRKGPKPSRPIKGVKVGKHHEPNIKLAMDKTKQEVVKNPPMLQINQPCHIGQIKVLYKASPAKKPLYSENNKRGDTKKDLSPIPILTAKSNKGTPYRKYDIRQGRETNKLPILKDGRVLPKARRGYKPLTREVVMTISTRSKATTSSNPAAQTNATVLAAATNKSLESGEIRQSPVFQLEGNKGHNPRPRTKNNEPKKNVEGLLNSSSSSSGEEPSKRTNLPRDPLVSTKTMMNEISNPLFKEGDTSEKEEVASSSSSSSRSIESTPEQARRNNDEVATLKAQIAHQDRQMTLLMAQVEGLVTQLSRTTTNPQILEPNSTRPRSTHKKLKGSKPVTPPQTWIGANAQVGYNTQSYGNPYSDPYKANPLPIPIMGGSLDPSLLAYVDDLIKREIKRNEDGMTHNLKIVTKPYPSWVDKVPFPPGFTQPEFRRFDGKGNPREHVAHFIARLAQLGENKLLWLQLFVQSLEGPAFVWYSNLPEGSIPDWDSLIREFYNQFSNTERRVGVAELIETKQRDNESVSDFIARWQALTFRCQQKFTQAEMVRMCLNNLKHELSVHLMPQTFDGFNDLCTKAHDLETHMGKRRVRPRANEKVETAVVETKKKSPINIGKPKREDTKVNMSGGSRPSFKERMEKKFSFPDEILKDLFEELKDQGLIDLPEAKRPGEVGKIDNPRYCPYHRLVGHSIEECFILKERIESLIKNGDIELPHIEKTSANPISLILDSDGSIDSTEDYLQDESQSSDDEWILFESKGAKKRREWGSKLATRKSPRLIPKKSRRPKITKDKKKKKKKSKRVEKLDSNDEIVQPPRFPITLNDYIPSEYRTDSEEGDHEKETSSHNDKDVIASCLTINVISDDESNEWDNTEDQVSNVNTCKDESCDVNDNHCLSCNVITIDVDFGRRNVDVSMTAFDQAKSVINVQEANPSKAKICIDLANGLDDPNRVIIPRNGIIKSPYPEWVEQVAYPSGYVIPNFFPYRGAGCPRKHLVLFLASCGNSAESQALLLRQFPLSLEHIALEWYLHLLPNSISDWDTLADKFYRTFYIPSPLQEIFNDWEEPDNVSVENYYLMGDSIEDEVETALELKEMATFMPRGIHPPEVMETQFPEAYKLPNFVKYKGYGSAQEHIKCFLTQCGVTAQSSALCLRQFPLSLDGIAFDWYCSLRNLFIFSWEEMKELFIEEQPKYRRDPQFLRQKAIAQRLKHQSLQNNEELIDEDESSVSSCNMVQIKDNDSLDIIEESNFLRGRRRLIDVPITGEDETPLIKSSESKEEKVKYDILAHLKRIPASLSIYDALTMSDELRKSLIYALTKPEDFRNDLHPKLVENATSPGLTQIPIMVTFTEEDKMVKDYIHNRPLYITGQVNNVKISRILIDGGSAVNILPRKMLSILGVHPSKLRASNVVVQGFNQSEQRPLGKITLRTKFDVIEENTEFLVIEADTSYNALLGRLWYHANGVVPSTYHQCLKFSLGKDKDGNEKEGCIIADNAPFSKEESYYADARYYNIPKHQKKNDKKKEEVENRKTSKCLFRYVPKSQRLPEDGGLRPTNLVRTLKNDYSFTLKRTDCSHVENSNQFIVPRKGDKPIRFHTPIDEGYSNLDGPESSSKEGLDIKEAEYNPKMMQMFHKMGLKREEADSPEQRPLFDKIMSNEHRIALLTGNKLKTNRQGVGFKDRCSSKKESINLTSVVKMRQKQSIFLHTKFKFVPILDKTKSYTEIGNNLSSIIYSMVNYPKTVLKRPR</sequence>
<feature type="region of interest" description="Disordered" evidence="1">
    <location>
        <begin position="1090"/>
        <end position="1143"/>
    </location>
</feature>
<dbReference type="Pfam" id="PF03732">
    <property type="entry name" value="Retrotrans_gag"/>
    <property type="match status" value="1"/>
</dbReference>
<dbReference type="InterPro" id="IPR005162">
    <property type="entry name" value="Retrotrans_gag_dom"/>
</dbReference>
<feature type="compositionally biased region" description="Basic residues" evidence="1">
    <location>
        <begin position="1096"/>
        <end position="1126"/>
    </location>
</feature>
<evidence type="ECO:0000259" key="2">
    <source>
        <dbReference type="Pfam" id="PF03732"/>
    </source>
</evidence>
<feature type="region of interest" description="Disordered" evidence="1">
    <location>
        <begin position="495"/>
        <end position="606"/>
    </location>
</feature>
<feature type="region of interest" description="Disordered" evidence="1">
    <location>
        <begin position="638"/>
        <end position="671"/>
    </location>
</feature>
<feature type="region of interest" description="Disordered" evidence="1">
    <location>
        <begin position="320"/>
        <end position="351"/>
    </location>
</feature>
<dbReference type="InterPro" id="IPR021109">
    <property type="entry name" value="Peptidase_aspartic_dom_sf"/>
</dbReference>
<feature type="region of interest" description="Disordered" evidence="1">
    <location>
        <begin position="396"/>
        <end position="421"/>
    </location>
</feature>